<dbReference type="PANTHER" id="PTHR47967:SF66">
    <property type="entry name" value="ASPARTIC PROTEINASE CDR1-RELATED"/>
    <property type="match status" value="1"/>
</dbReference>
<dbReference type="GO" id="GO:0005576">
    <property type="term" value="C:extracellular region"/>
    <property type="evidence" value="ECO:0007669"/>
    <property type="project" value="UniProtKB-SubCell"/>
</dbReference>
<dbReference type="PANTHER" id="PTHR47967">
    <property type="entry name" value="OS07G0603500 PROTEIN-RELATED"/>
    <property type="match status" value="1"/>
</dbReference>
<evidence type="ECO:0000256" key="6">
    <source>
        <dbReference type="ARBA" id="ARBA00022750"/>
    </source>
</evidence>
<dbReference type="Gene3D" id="2.40.70.10">
    <property type="entry name" value="Acid Proteases"/>
    <property type="match status" value="2"/>
</dbReference>
<dbReference type="GO" id="GO:0006508">
    <property type="term" value="P:proteolysis"/>
    <property type="evidence" value="ECO:0007669"/>
    <property type="project" value="UniProtKB-KW"/>
</dbReference>
<evidence type="ECO:0000256" key="8">
    <source>
        <dbReference type="ARBA" id="ARBA00023180"/>
    </source>
</evidence>
<dbReference type="InterPro" id="IPR021109">
    <property type="entry name" value="Peptidase_aspartic_dom_sf"/>
</dbReference>
<reference evidence="11" key="1">
    <citation type="submission" date="2023-10" db="EMBL/GenBank/DDBJ databases">
        <authorList>
            <person name="Domelevo Entfellner J.-B."/>
        </authorList>
    </citation>
    <scope>NUCLEOTIDE SEQUENCE</scope>
</reference>
<dbReference type="InterPro" id="IPR001969">
    <property type="entry name" value="Aspartic_peptidase_AS"/>
</dbReference>
<dbReference type="Gramene" id="rna-AYBTSS11_LOCUS30300">
    <property type="protein sequence ID" value="CAJ1978115.1"/>
    <property type="gene ID" value="gene-AYBTSS11_LOCUS30300"/>
</dbReference>
<evidence type="ECO:0000256" key="2">
    <source>
        <dbReference type="ARBA" id="ARBA00007447"/>
    </source>
</evidence>
<sequence>MSPSSSLIFFLLYLCNLSFLDALDGGFSVEIIHRDSPKSPFYRSTETHFQRVSNSLRRSINRVNHFNESFVSPNTPKAIVFSDFGEYVMRYAVGTPPVKVFGIIDTASDIIWMQCKPCKKCYRQATPFFDSRKSVTYKTIPCNSKTCDSVLGTACTSQFTKHCTYNIYYGDGTYSHGDLSEETLTLASTNGFPVKLPGTTIGCGRYNGMVFKGANSGIVGLARGPVSLVTQLGPSVGWKFSYCLVQAISKSNSTSKLNFGDAAMVYGPGTVSTPLFSHNKQLFYYLTLEGLSVGSNRIEFGSSLLTSGGGGNIIIDSGTTLTFLPEDVYSRLELAVAQDVKLKRTKDPNQVLGLCYEGTLDKLDLPVITAHFSGANVLLYAINTFVEVADGVVCLAFQPSQNNGAIFGNLAQQNLLIGYDLQKNTVSFKHTDCSKM</sequence>
<feature type="domain" description="Peptidase A1" evidence="10">
    <location>
        <begin position="87"/>
        <end position="429"/>
    </location>
</feature>
<keyword evidence="8" id="KW-0325">Glycoprotein</keyword>
<dbReference type="GO" id="GO:0004190">
    <property type="term" value="F:aspartic-type endopeptidase activity"/>
    <property type="evidence" value="ECO:0007669"/>
    <property type="project" value="UniProtKB-KW"/>
</dbReference>
<keyword evidence="7" id="KW-0378">Hydrolase</keyword>
<evidence type="ECO:0000256" key="7">
    <source>
        <dbReference type="ARBA" id="ARBA00022801"/>
    </source>
</evidence>
<dbReference type="Pfam" id="PF14543">
    <property type="entry name" value="TAXi_N"/>
    <property type="match status" value="1"/>
</dbReference>
<dbReference type="SUPFAM" id="SSF50630">
    <property type="entry name" value="Acid proteases"/>
    <property type="match status" value="1"/>
</dbReference>
<evidence type="ECO:0000313" key="11">
    <source>
        <dbReference type="EMBL" id="CAJ1978115.1"/>
    </source>
</evidence>
<keyword evidence="4" id="KW-0645">Protease</keyword>
<keyword evidence="5 9" id="KW-0732">Signal</keyword>
<evidence type="ECO:0000256" key="1">
    <source>
        <dbReference type="ARBA" id="ARBA00004613"/>
    </source>
</evidence>
<feature type="signal peptide" evidence="9">
    <location>
        <begin position="1"/>
        <end position="22"/>
    </location>
</feature>
<dbReference type="PROSITE" id="PS51767">
    <property type="entry name" value="PEPTIDASE_A1"/>
    <property type="match status" value="1"/>
</dbReference>
<accession>A0AA86W545</accession>
<comment type="similarity">
    <text evidence="2">Belongs to the peptidase A1 family.</text>
</comment>
<gene>
    <name evidence="11" type="ORF">AYBTSS11_LOCUS30300</name>
</gene>
<proteinExistence type="inferred from homology"/>
<evidence type="ECO:0000313" key="12">
    <source>
        <dbReference type="Proteomes" id="UP001189624"/>
    </source>
</evidence>
<dbReference type="AlphaFoldDB" id="A0AA86W545"/>
<evidence type="ECO:0000259" key="10">
    <source>
        <dbReference type="PROSITE" id="PS51767"/>
    </source>
</evidence>
<name>A0AA86W545_9FABA</name>
<dbReference type="Pfam" id="PF14541">
    <property type="entry name" value="TAXi_C"/>
    <property type="match status" value="1"/>
</dbReference>
<evidence type="ECO:0000256" key="9">
    <source>
        <dbReference type="SAM" id="SignalP"/>
    </source>
</evidence>
<dbReference type="InterPro" id="IPR032861">
    <property type="entry name" value="TAXi_N"/>
</dbReference>
<dbReference type="FunFam" id="2.40.70.10:FF:000050">
    <property type="entry name" value="Aspartic proteinase CDR1"/>
    <property type="match status" value="1"/>
</dbReference>
<comment type="subcellular location">
    <subcellularLocation>
        <location evidence="1">Secreted</location>
    </subcellularLocation>
</comment>
<protein>
    <recommendedName>
        <fullName evidence="10">Peptidase A1 domain-containing protein</fullName>
    </recommendedName>
</protein>
<dbReference type="EMBL" id="OY731408">
    <property type="protein sequence ID" value="CAJ1978115.1"/>
    <property type="molecule type" value="Genomic_DNA"/>
</dbReference>
<organism evidence="11 12">
    <name type="scientific">Sphenostylis stenocarpa</name>
    <dbReference type="NCBI Taxonomy" id="92480"/>
    <lineage>
        <taxon>Eukaryota</taxon>
        <taxon>Viridiplantae</taxon>
        <taxon>Streptophyta</taxon>
        <taxon>Embryophyta</taxon>
        <taxon>Tracheophyta</taxon>
        <taxon>Spermatophyta</taxon>
        <taxon>Magnoliopsida</taxon>
        <taxon>eudicotyledons</taxon>
        <taxon>Gunneridae</taxon>
        <taxon>Pentapetalae</taxon>
        <taxon>rosids</taxon>
        <taxon>fabids</taxon>
        <taxon>Fabales</taxon>
        <taxon>Fabaceae</taxon>
        <taxon>Papilionoideae</taxon>
        <taxon>50 kb inversion clade</taxon>
        <taxon>NPAAA clade</taxon>
        <taxon>indigoferoid/millettioid clade</taxon>
        <taxon>Phaseoleae</taxon>
        <taxon>Sphenostylis</taxon>
    </lineage>
</organism>
<keyword evidence="6" id="KW-0064">Aspartyl protease</keyword>
<evidence type="ECO:0000256" key="4">
    <source>
        <dbReference type="ARBA" id="ARBA00022670"/>
    </source>
</evidence>
<dbReference type="InterPro" id="IPR032799">
    <property type="entry name" value="TAXi_C"/>
</dbReference>
<dbReference type="InterPro" id="IPR033121">
    <property type="entry name" value="PEPTIDASE_A1"/>
</dbReference>
<dbReference type="Proteomes" id="UP001189624">
    <property type="component" value="Chromosome 11"/>
</dbReference>
<feature type="chain" id="PRO_5041708846" description="Peptidase A1 domain-containing protein" evidence="9">
    <location>
        <begin position="23"/>
        <end position="436"/>
    </location>
</feature>
<keyword evidence="12" id="KW-1185">Reference proteome</keyword>
<keyword evidence="3" id="KW-0964">Secreted</keyword>
<dbReference type="CDD" id="cd05476">
    <property type="entry name" value="pepsin_A_like_plant"/>
    <property type="match status" value="1"/>
</dbReference>
<dbReference type="InterPro" id="IPR051708">
    <property type="entry name" value="Plant_Aspart_Prot_A1"/>
</dbReference>
<dbReference type="FunFam" id="2.40.70.10:FF:000016">
    <property type="entry name" value="Probable aspartic protease At2g35615"/>
    <property type="match status" value="1"/>
</dbReference>
<evidence type="ECO:0000256" key="5">
    <source>
        <dbReference type="ARBA" id="ARBA00022729"/>
    </source>
</evidence>
<dbReference type="InterPro" id="IPR034161">
    <property type="entry name" value="Pepsin-like_plant"/>
</dbReference>
<evidence type="ECO:0000256" key="3">
    <source>
        <dbReference type="ARBA" id="ARBA00022525"/>
    </source>
</evidence>
<dbReference type="PROSITE" id="PS00141">
    <property type="entry name" value="ASP_PROTEASE"/>
    <property type="match status" value="1"/>
</dbReference>